<evidence type="ECO:0000313" key="2">
    <source>
        <dbReference type="Proteomes" id="UP000626220"/>
    </source>
</evidence>
<name>A0A8J3GVK8_9RHOB</name>
<comment type="caution">
    <text evidence="1">The sequence shown here is derived from an EMBL/GenBank/DDBJ whole genome shotgun (WGS) entry which is preliminary data.</text>
</comment>
<dbReference type="EMBL" id="BNCJ01000002">
    <property type="protein sequence ID" value="GHF40088.1"/>
    <property type="molecule type" value="Genomic_DNA"/>
</dbReference>
<organism evidence="1 2">
    <name type="scientific">Seohaeicola zhoushanensis</name>
    <dbReference type="NCBI Taxonomy" id="1569283"/>
    <lineage>
        <taxon>Bacteria</taxon>
        <taxon>Pseudomonadati</taxon>
        <taxon>Pseudomonadota</taxon>
        <taxon>Alphaproteobacteria</taxon>
        <taxon>Rhodobacterales</taxon>
        <taxon>Roseobacteraceae</taxon>
        <taxon>Seohaeicola</taxon>
    </lineage>
</organism>
<reference evidence="1" key="2">
    <citation type="submission" date="2020-09" db="EMBL/GenBank/DDBJ databases">
        <authorList>
            <person name="Sun Q."/>
            <person name="Kim S."/>
        </authorList>
    </citation>
    <scope>NUCLEOTIDE SEQUENCE</scope>
    <source>
        <strain evidence="1">KCTC 42650</strain>
    </source>
</reference>
<gene>
    <name evidence="1" type="ORF">GCM10017056_09550</name>
</gene>
<accession>A0A8J3GVK8</accession>
<sequence>MRPDMNPSTYARVAPPVDQPTPTLWCGEGRGSEESALDTETAVRLNCIVGRIFEAAADWSQLVRGLSAYGFSLQFEGSRLVLFNDQTGHGLCTCASLGHSFRALLARLGKPAVLADSGRLIPRPAR</sequence>
<protein>
    <submittedName>
        <fullName evidence="1">Uncharacterized protein</fullName>
    </submittedName>
</protein>
<proteinExistence type="predicted"/>
<keyword evidence="2" id="KW-1185">Reference proteome</keyword>
<dbReference type="AlphaFoldDB" id="A0A8J3GVK8"/>
<dbReference type="Proteomes" id="UP000626220">
    <property type="component" value="Unassembled WGS sequence"/>
</dbReference>
<evidence type="ECO:0000313" key="1">
    <source>
        <dbReference type="EMBL" id="GHF40088.1"/>
    </source>
</evidence>
<reference evidence="1" key="1">
    <citation type="journal article" date="2014" name="Int. J. Syst. Evol. Microbiol.">
        <title>Complete genome sequence of Corynebacterium casei LMG S-19264T (=DSM 44701T), isolated from a smear-ripened cheese.</title>
        <authorList>
            <consortium name="US DOE Joint Genome Institute (JGI-PGF)"/>
            <person name="Walter F."/>
            <person name="Albersmeier A."/>
            <person name="Kalinowski J."/>
            <person name="Ruckert C."/>
        </authorList>
    </citation>
    <scope>NUCLEOTIDE SEQUENCE</scope>
    <source>
        <strain evidence="1">KCTC 42650</strain>
    </source>
</reference>